<keyword evidence="1" id="KW-0732">Signal</keyword>
<sequence length="199" mass="21880">MTILKFLLVGAVAIVGAACFPSQSKASEWGCQVLLCLSGDWQGTPSCRPPIYKLIAAMEAPGFDWPTCPQANSSAARFEKYEDCPPGWQAVGGNDSDRPGTGQVRNFCRIASDRLTLPVTFMNSRLGQNHDGSRQAQIEIKGKLVTAEIQTTGNDRGHSLGSGSTYFTISRPMREKPWFIEYDDANGIRQKSWFNLNMP</sequence>
<evidence type="ECO:0000313" key="2">
    <source>
        <dbReference type="EMBL" id="MBA1144437.1"/>
    </source>
</evidence>
<proteinExistence type="predicted"/>
<dbReference type="RefSeq" id="WP_181061380.1">
    <property type="nucleotide sequence ID" value="NZ_JACDTY010000023.1"/>
</dbReference>
<keyword evidence="3" id="KW-1185">Reference proteome</keyword>
<evidence type="ECO:0000256" key="1">
    <source>
        <dbReference type="SAM" id="SignalP"/>
    </source>
</evidence>
<protein>
    <submittedName>
        <fullName evidence="2">Uncharacterized protein</fullName>
    </submittedName>
</protein>
<organism evidence="2 3">
    <name type="scientific">Mesorhizobium neociceri</name>
    <dbReference type="NCBI Taxonomy" id="1307853"/>
    <lineage>
        <taxon>Bacteria</taxon>
        <taxon>Pseudomonadati</taxon>
        <taxon>Pseudomonadota</taxon>
        <taxon>Alphaproteobacteria</taxon>
        <taxon>Hyphomicrobiales</taxon>
        <taxon>Phyllobacteriaceae</taxon>
        <taxon>Mesorhizobium</taxon>
    </lineage>
</organism>
<accession>A0A838BED5</accession>
<comment type="caution">
    <text evidence="2">The sequence shown here is derived from an EMBL/GenBank/DDBJ whole genome shotgun (WGS) entry which is preliminary data.</text>
</comment>
<name>A0A838BED5_9HYPH</name>
<reference evidence="2 3" key="1">
    <citation type="submission" date="2020-07" db="EMBL/GenBank/DDBJ databases">
        <title>Definition of the novel symbiovar canariense within Mesorhizobium novociceri, a new species of genus Mesorhizobium nodulating Cicer canariense in the Caldera de Taburiente National Park (La Palma, Canary Islands).</title>
        <authorList>
            <person name="Leon-Barrios M."/>
            <person name="Perez-Yepez J."/>
            <person name="Flores-Felix J.D."/>
            <person name="Ramirez-Baena M.H."/>
            <person name="Pulido-Suarez L."/>
            <person name="Igual J.M."/>
            <person name="Velazquez E."/>
            <person name="Peix A."/>
        </authorList>
    </citation>
    <scope>NUCLEOTIDE SEQUENCE [LARGE SCALE GENOMIC DNA]</scope>
    <source>
        <strain evidence="2 3">CCANP35</strain>
    </source>
</reference>
<gene>
    <name evidence="2" type="ORF">H0241_29970</name>
</gene>
<dbReference type="Proteomes" id="UP000558284">
    <property type="component" value="Unassembled WGS sequence"/>
</dbReference>
<dbReference type="EMBL" id="JACDTY010000023">
    <property type="protein sequence ID" value="MBA1144437.1"/>
    <property type="molecule type" value="Genomic_DNA"/>
</dbReference>
<dbReference type="AlphaFoldDB" id="A0A838BED5"/>
<feature type="chain" id="PRO_5032622655" evidence="1">
    <location>
        <begin position="27"/>
        <end position="199"/>
    </location>
</feature>
<dbReference type="PROSITE" id="PS51257">
    <property type="entry name" value="PROKAR_LIPOPROTEIN"/>
    <property type="match status" value="1"/>
</dbReference>
<feature type="signal peptide" evidence="1">
    <location>
        <begin position="1"/>
        <end position="26"/>
    </location>
</feature>
<evidence type="ECO:0000313" key="3">
    <source>
        <dbReference type="Proteomes" id="UP000558284"/>
    </source>
</evidence>